<proteinExistence type="predicted"/>
<evidence type="ECO:0008006" key="4">
    <source>
        <dbReference type="Google" id="ProtNLM"/>
    </source>
</evidence>
<dbReference type="Proteomes" id="UP000292855">
    <property type="component" value="Unassembled WGS sequence"/>
</dbReference>
<keyword evidence="3" id="KW-1185">Reference proteome</keyword>
<organism evidence="2 3">
    <name type="scientific">Sphingobacterium corticibacterium</name>
    <dbReference type="NCBI Taxonomy" id="2484746"/>
    <lineage>
        <taxon>Bacteria</taxon>
        <taxon>Pseudomonadati</taxon>
        <taxon>Bacteroidota</taxon>
        <taxon>Sphingobacteriia</taxon>
        <taxon>Sphingobacteriales</taxon>
        <taxon>Sphingobacteriaceae</taxon>
        <taxon>Sphingobacterium</taxon>
    </lineage>
</organism>
<dbReference type="SUPFAM" id="SSF51182">
    <property type="entry name" value="RmlC-like cupins"/>
    <property type="match status" value="1"/>
</dbReference>
<protein>
    <recommendedName>
        <fullName evidence="4">Cupin domain-containing protein</fullName>
    </recommendedName>
</protein>
<dbReference type="OrthoDB" id="8418771at2"/>
<dbReference type="PANTHER" id="PTHR37694">
    <property type="entry name" value="SLR8022 PROTEIN"/>
    <property type="match status" value="1"/>
</dbReference>
<dbReference type="EMBL" id="SGIT01000001">
    <property type="protein sequence ID" value="RZF61900.1"/>
    <property type="molecule type" value="Genomic_DNA"/>
</dbReference>
<comment type="caution">
    <text evidence="2">The sequence shown here is derived from an EMBL/GenBank/DDBJ whole genome shotgun (WGS) entry which is preliminary data.</text>
</comment>
<dbReference type="InterPro" id="IPR011051">
    <property type="entry name" value="RmlC_Cupin_sf"/>
</dbReference>
<dbReference type="AlphaFoldDB" id="A0A4Q6XNZ5"/>
<dbReference type="PANTHER" id="PTHR37694:SF1">
    <property type="entry name" value="SLR8022 PROTEIN"/>
    <property type="match status" value="1"/>
</dbReference>
<dbReference type="Gene3D" id="2.60.120.10">
    <property type="entry name" value="Jelly Rolls"/>
    <property type="match status" value="1"/>
</dbReference>
<evidence type="ECO:0000313" key="2">
    <source>
        <dbReference type="EMBL" id="RZF61900.1"/>
    </source>
</evidence>
<name>A0A4Q6XNZ5_9SPHI</name>
<feature type="region of interest" description="Disordered" evidence="1">
    <location>
        <begin position="1"/>
        <end position="23"/>
    </location>
</feature>
<gene>
    <name evidence="2" type="ORF">EWE74_03500</name>
</gene>
<reference evidence="2 3" key="1">
    <citation type="submission" date="2019-02" db="EMBL/GenBank/DDBJ databases">
        <authorList>
            <person name="Li Y."/>
        </authorList>
    </citation>
    <scope>NUCLEOTIDE SEQUENCE [LARGE SCALE GENOMIC DNA]</scope>
    <source>
        <strain evidence="2 3">30C10-4-7</strain>
    </source>
</reference>
<evidence type="ECO:0000313" key="3">
    <source>
        <dbReference type="Proteomes" id="UP000292855"/>
    </source>
</evidence>
<dbReference type="InterPro" id="IPR014710">
    <property type="entry name" value="RmlC-like_jellyroll"/>
</dbReference>
<dbReference type="RefSeq" id="WP_130140130.1">
    <property type="nucleotide sequence ID" value="NZ_SGIT01000001.1"/>
</dbReference>
<evidence type="ECO:0000256" key="1">
    <source>
        <dbReference type="SAM" id="MobiDB-lite"/>
    </source>
</evidence>
<accession>A0A4Q6XNZ5</accession>
<sequence>MEKENLNENNKSNDATPQRPEGERILNAPLVEMDLLAFIDQIKNETTWADSERNSITIFKSETMTIVLIGLHENAELKPHKANGTISVQVLAGKIEFSTEHQSVQIEKGQMIALQENLMHGIKACTESFFLLTLVMKE</sequence>